<dbReference type="HOGENOM" id="CLU_1418736_0_0_2"/>
<name>F4B637_ACIHW</name>
<dbReference type="EMBL" id="CP002535">
    <property type="protein sequence ID" value="AEE93325.1"/>
    <property type="molecule type" value="Genomic_DNA"/>
</dbReference>
<protein>
    <submittedName>
        <fullName evidence="1">Uncharacterized protein</fullName>
    </submittedName>
</protein>
<dbReference type="AlphaFoldDB" id="F4B637"/>
<sequence>MLYLIKVPRKKSSFTLSFLGLSMIIEEMQKKGFKKLTGPPEDWLKTFTSMEWGFREKERLKREWDKIQPGDIFIFHSMKPEYISADFLPTGIIGVGVVGEKRIGIDEEAYFEDKNLRPLRIVFKEIWWFGEYEKISTEKFPIKAKKGTDFLIRELYYLLKNCVTFQEMREHDCVISTQGAIQNVSIEKQLRLIELIKPRLREPIIRK</sequence>
<accession>F4B637</accession>
<proteinExistence type="predicted"/>
<dbReference type="STRING" id="933801.Ahos_0437"/>
<dbReference type="eggNOG" id="ENOG502N57E">
    <property type="taxonomic scope" value="Archaea"/>
</dbReference>
<organism evidence="1 2">
    <name type="scientific">Acidianus hospitalis (strain W1)</name>
    <dbReference type="NCBI Taxonomy" id="933801"/>
    <lineage>
        <taxon>Archaea</taxon>
        <taxon>Thermoproteota</taxon>
        <taxon>Thermoprotei</taxon>
        <taxon>Sulfolobales</taxon>
        <taxon>Sulfolobaceae</taxon>
        <taxon>Acidianus</taxon>
    </lineage>
</organism>
<reference evidence="1 2" key="1">
    <citation type="journal article" date="2011" name="Extremophiles">
        <title>Genomic analysis of Acidianus hospitalis W1 a host for studying crenarchaeal virus and plasmid life cycles.</title>
        <authorList>
            <person name="You X.Y."/>
            <person name="Liu C."/>
            <person name="Wang S.Y."/>
            <person name="Jiang C.Y."/>
            <person name="Shah S.A."/>
            <person name="Prangishvili D."/>
            <person name="She Q."/>
            <person name="Liu S.J."/>
            <person name="Garrett R.A."/>
        </authorList>
    </citation>
    <scope>NUCLEOTIDE SEQUENCE [LARGE SCALE GENOMIC DNA]</scope>
    <source>
        <strain evidence="1 2">W1</strain>
    </source>
</reference>
<dbReference type="KEGG" id="aho:Ahos_0437"/>
<dbReference type="Gene3D" id="3.10.590.10">
    <property type="entry name" value="ph1033 like domains"/>
    <property type="match status" value="1"/>
</dbReference>
<evidence type="ECO:0000313" key="1">
    <source>
        <dbReference type="EMBL" id="AEE93325.1"/>
    </source>
</evidence>
<reference key="2">
    <citation type="journal article" date="2011" name="Extremophiles">
        <title>Genomic analyses of Acidianus hospitalis W1 a host for studying crenarchaeal virus and plasmid life cycles.</title>
        <authorList>
            <person name="You X.Y."/>
            <person name="Liu C."/>
            <person name="Wang S.Y."/>
            <person name="Jiang C.Y."/>
            <person name="Shah S.A."/>
            <person name="Prangishvili D."/>
            <person name="Liu S.J."/>
            <person name="Garrett R.A."/>
        </authorList>
    </citation>
    <scope>NUCLEOTIDE SEQUENCE</scope>
    <source>
        <strain>W1</strain>
    </source>
</reference>
<evidence type="ECO:0000313" key="2">
    <source>
        <dbReference type="Proteomes" id="UP000008458"/>
    </source>
</evidence>
<dbReference type="Proteomes" id="UP000008458">
    <property type="component" value="Chromosome"/>
</dbReference>
<gene>
    <name evidence="1" type="ordered locus">Ahos_0437</name>
</gene>
<keyword evidence="2" id="KW-1185">Reference proteome</keyword>